<keyword evidence="10" id="KW-1185">Reference proteome</keyword>
<evidence type="ECO:0000313" key="10">
    <source>
        <dbReference type="Proteomes" id="UP000633219"/>
    </source>
</evidence>
<dbReference type="InterPro" id="IPR002781">
    <property type="entry name" value="TM_pro_TauE-like"/>
</dbReference>
<feature type="transmembrane region" description="Helical" evidence="8">
    <location>
        <begin position="175"/>
        <end position="194"/>
    </location>
</feature>
<evidence type="ECO:0000256" key="8">
    <source>
        <dbReference type="RuleBase" id="RU363041"/>
    </source>
</evidence>
<feature type="transmembrane region" description="Helical" evidence="8">
    <location>
        <begin position="200"/>
        <end position="223"/>
    </location>
</feature>
<dbReference type="PANTHER" id="PTHR30269">
    <property type="entry name" value="TRANSMEMBRANE PROTEIN YFCA"/>
    <property type="match status" value="1"/>
</dbReference>
<feature type="transmembrane region" description="Helical" evidence="8">
    <location>
        <begin position="230"/>
        <end position="248"/>
    </location>
</feature>
<name>A0A936YQT3_9HYPH</name>
<proteinExistence type="inferred from homology"/>
<comment type="similarity">
    <text evidence="2 8">Belongs to the 4-toluene sulfonate uptake permease (TSUP) (TC 2.A.102) family.</text>
</comment>
<evidence type="ECO:0000256" key="3">
    <source>
        <dbReference type="ARBA" id="ARBA00022448"/>
    </source>
</evidence>
<feature type="transmembrane region" description="Helical" evidence="8">
    <location>
        <begin position="7"/>
        <end position="25"/>
    </location>
</feature>
<dbReference type="Pfam" id="PF01925">
    <property type="entry name" value="TauE"/>
    <property type="match status" value="1"/>
</dbReference>
<keyword evidence="4 8" id="KW-1003">Cell membrane</keyword>
<accession>A0A936YQT3</accession>
<feature type="transmembrane region" description="Helical" evidence="8">
    <location>
        <begin position="45"/>
        <end position="65"/>
    </location>
</feature>
<dbReference type="InterPro" id="IPR052017">
    <property type="entry name" value="TSUP"/>
</dbReference>
<evidence type="ECO:0000256" key="4">
    <source>
        <dbReference type="ARBA" id="ARBA00022475"/>
    </source>
</evidence>
<gene>
    <name evidence="9" type="ORF">JJB09_23570</name>
</gene>
<dbReference type="Proteomes" id="UP000633219">
    <property type="component" value="Unassembled WGS sequence"/>
</dbReference>
<reference evidence="9" key="1">
    <citation type="submission" date="2021-01" db="EMBL/GenBank/DDBJ databases">
        <title>Rhizobium sp. strain KVB221 16S ribosomal RNA gene Genome sequencing and assembly.</title>
        <authorList>
            <person name="Kang M."/>
        </authorList>
    </citation>
    <scope>NUCLEOTIDE SEQUENCE</scope>
    <source>
        <strain evidence="9">KVB221</strain>
    </source>
</reference>
<keyword evidence="6 8" id="KW-1133">Transmembrane helix</keyword>
<keyword evidence="7 8" id="KW-0472">Membrane</keyword>
<evidence type="ECO:0000313" key="9">
    <source>
        <dbReference type="EMBL" id="MBL0374998.1"/>
    </source>
</evidence>
<dbReference type="PANTHER" id="PTHR30269:SF37">
    <property type="entry name" value="MEMBRANE TRANSPORTER PROTEIN"/>
    <property type="match status" value="1"/>
</dbReference>
<dbReference type="EMBL" id="JAEQNC010000017">
    <property type="protein sequence ID" value="MBL0374998.1"/>
    <property type="molecule type" value="Genomic_DNA"/>
</dbReference>
<feature type="transmembrane region" description="Helical" evidence="8">
    <location>
        <begin position="98"/>
        <end position="117"/>
    </location>
</feature>
<evidence type="ECO:0000256" key="1">
    <source>
        <dbReference type="ARBA" id="ARBA00004651"/>
    </source>
</evidence>
<comment type="subcellular location">
    <subcellularLocation>
        <location evidence="1 8">Cell membrane</location>
        <topology evidence="1 8">Multi-pass membrane protein</topology>
    </subcellularLocation>
</comment>
<comment type="caution">
    <text evidence="9">The sequence shown here is derived from an EMBL/GenBank/DDBJ whole genome shotgun (WGS) entry which is preliminary data.</text>
</comment>
<sequence length="262" mass="28246">MPVDASFYYIAIPAVILVGLSKGGMGDALGLLGVPILTFVVPPAQAAAILLPILIVMDVASLWMWRKHNNAGLVKLLLPGALIGIAFGWATWVIVPKYVMQLVIGAVALSFTARFFYNRYFVQAADTVPRQHGIIRAGFWGALSGYGSFVAHAGGAPFQVYGLPLKLPPRDYTGAAVRFFAILNAVKLIPYFMLGQLDFTNLYLSATLFPLAPLATIAGALIVRRMRPDVFYPFMYGMCALAGMKLAYEGVMPLLALASKAV</sequence>
<evidence type="ECO:0000256" key="7">
    <source>
        <dbReference type="ARBA" id="ARBA00023136"/>
    </source>
</evidence>
<evidence type="ECO:0000256" key="2">
    <source>
        <dbReference type="ARBA" id="ARBA00009142"/>
    </source>
</evidence>
<dbReference type="RefSeq" id="WP_201663547.1">
    <property type="nucleotide sequence ID" value="NZ_JAEQNC010000017.1"/>
</dbReference>
<evidence type="ECO:0000256" key="5">
    <source>
        <dbReference type="ARBA" id="ARBA00022692"/>
    </source>
</evidence>
<protein>
    <recommendedName>
        <fullName evidence="8">Probable membrane transporter protein</fullName>
    </recommendedName>
</protein>
<evidence type="ECO:0000256" key="6">
    <source>
        <dbReference type="ARBA" id="ARBA00022989"/>
    </source>
</evidence>
<keyword evidence="3" id="KW-0813">Transport</keyword>
<organism evidence="9 10">
    <name type="scientific">Rhizobium setariae</name>
    <dbReference type="NCBI Taxonomy" id="2801340"/>
    <lineage>
        <taxon>Bacteria</taxon>
        <taxon>Pseudomonadati</taxon>
        <taxon>Pseudomonadota</taxon>
        <taxon>Alphaproteobacteria</taxon>
        <taxon>Hyphomicrobiales</taxon>
        <taxon>Rhizobiaceae</taxon>
        <taxon>Rhizobium/Agrobacterium group</taxon>
        <taxon>Rhizobium</taxon>
    </lineage>
</organism>
<keyword evidence="5 8" id="KW-0812">Transmembrane</keyword>
<dbReference type="AlphaFoldDB" id="A0A936YQT3"/>
<feature type="transmembrane region" description="Helical" evidence="8">
    <location>
        <begin position="72"/>
        <end position="92"/>
    </location>
</feature>
<dbReference type="GO" id="GO:0005886">
    <property type="term" value="C:plasma membrane"/>
    <property type="evidence" value="ECO:0007669"/>
    <property type="project" value="UniProtKB-SubCell"/>
</dbReference>